<name>A0A381Z1A5_9ZZZZ</name>
<dbReference type="AlphaFoldDB" id="A0A381Z1A5"/>
<organism evidence="1">
    <name type="scientific">marine metagenome</name>
    <dbReference type="NCBI Taxonomy" id="408172"/>
    <lineage>
        <taxon>unclassified sequences</taxon>
        <taxon>metagenomes</taxon>
        <taxon>ecological metagenomes</taxon>
    </lineage>
</organism>
<dbReference type="InterPro" id="IPR011990">
    <property type="entry name" value="TPR-like_helical_dom_sf"/>
</dbReference>
<sequence>MIAQDNVLDAIVLLERALRLDPQNGYTWLLLAEAELSRMGFIRAEQFARKAVLFLSKMDQIQAWRTIANALDGRGDKNAARSIRELHNVR</sequence>
<dbReference type="EMBL" id="UINC01019482">
    <property type="protein sequence ID" value="SVA82507.1"/>
    <property type="molecule type" value="Genomic_DNA"/>
</dbReference>
<reference evidence="1" key="1">
    <citation type="submission" date="2018-05" db="EMBL/GenBank/DDBJ databases">
        <authorList>
            <person name="Lanie J.A."/>
            <person name="Ng W.-L."/>
            <person name="Kazmierczak K.M."/>
            <person name="Andrzejewski T.M."/>
            <person name="Davidsen T.M."/>
            <person name="Wayne K.J."/>
            <person name="Tettelin H."/>
            <person name="Glass J.I."/>
            <person name="Rusch D."/>
            <person name="Podicherti R."/>
            <person name="Tsui H.-C.T."/>
            <person name="Winkler M.E."/>
        </authorList>
    </citation>
    <scope>NUCLEOTIDE SEQUENCE</scope>
</reference>
<gene>
    <name evidence="1" type="ORF">METZ01_LOCUS135361</name>
</gene>
<accession>A0A381Z1A5</accession>
<proteinExistence type="predicted"/>
<dbReference type="Gene3D" id="1.25.40.10">
    <property type="entry name" value="Tetratricopeptide repeat domain"/>
    <property type="match status" value="1"/>
</dbReference>
<dbReference type="SUPFAM" id="SSF48452">
    <property type="entry name" value="TPR-like"/>
    <property type="match status" value="1"/>
</dbReference>
<evidence type="ECO:0000313" key="1">
    <source>
        <dbReference type="EMBL" id="SVA82507.1"/>
    </source>
</evidence>
<protein>
    <submittedName>
        <fullName evidence="1">Uncharacterized protein</fullName>
    </submittedName>
</protein>